<evidence type="ECO:0000313" key="2">
    <source>
        <dbReference type="EMBL" id="QDE67500.1"/>
    </source>
</evidence>
<gene>
    <name evidence="2" type="ORF">BHS09_11175</name>
</gene>
<dbReference type="Proteomes" id="UP000320179">
    <property type="component" value="Chromosome"/>
</dbReference>
<reference evidence="2 3" key="1">
    <citation type="journal article" date="2019" name="Science">
        <title>Social genes are selection hotspots in kin groups of a soil microbe.</title>
        <authorList>
            <person name="Wielgoss S."/>
            <person name="Wolfensberger R."/>
            <person name="Sun L."/>
            <person name="Fiegna F."/>
            <person name="Velicer G.J."/>
        </authorList>
    </citation>
    <scope>NUCLEOTIDE SEQUENCE [LARGE SCALE GENOMIC DNA]</scope>
    <source>
        <strain evidence="2 3">MC3.5.9c15</strain>
    </source>
</reference>
<evidence type="ECO:0000313" key="3">
    <source>
        <dbReference type="Proteomes" id="UP000320179"/>
    </source>
</evidence>
<name>A0AAE6FYL4_MYXXA</name>
<dbReference type="EMBL" id="CP017174">
    <property type="protein sequence ID" value="QDE67500.1"/>
    <property type="molecule type" value="Genomic_DNA"/>
</dbReference>
<feature type="compositionally biased region" description="Basic residues" evidence="1">
    <location>
        <begin position="48"/>
        <end position="60"/>
    </location>
</feature>
<accession>A0AAE6FYL4</accession>
<dbReference type="AlphaFoldDB" id="A0AAE6FYL4"/>
<feature type="region of interest" description="Disordered" evidence="1">
    <location>
        <begin position="46"/>
        <end position="69"/>
    </location>
</feature>
<proteinExistence type="predicted"/>
<sequence>MPRSRAGVRHVSASIVAPYVELVRQRMEVGRNGRAIYEEHVDPAMLLKHPRGPKPKKKKGYAPGNEVRRQVATSRVLAAGTVDYVKHDV</sequence>
<evidence type="ECO:0000256" key="1">
    <source>
        <dbReference type="SAM" id="MobiDB-lite"/>
    </source>
</evidence>
<organism evidence="2 3">
    <name type="scientific">Myxococcus xanthus</name>
    <dbReference type="NCBI Taxonomy" id="34"/>
    <lineage>
        <taxon>Bacteria</taxon>
        <taxon>Pseudomonadati</taxon>
        <taxon>Myxococcota</taxon>
        <taxon>Myxococcia</taxon>
        <taxon>Myxococcales</taxon>
        <taxon>Cystobacterineae</taxon>
        <taxon>Myxococcaceae</taxon>
        <taxon>Myxococcus</taxon>
    </lineage>
</organism>
<protein>
    <submittedName>
        <fullName evidence="2">Uncharacterized protein</fullName>
    </submittedName>
</protein>